<dbReference type="Gene3D" id="3.90.550.10">
    <property type="entry name" value="Spore Coat Polysaccharide Biosynthesis Protein SpsA, Chain A"/>
    <property type="match status" value="1"/>
</dbReference>
<dbReference type="EMBL" id="UINC01079752">
    <property type="protein sequence ID" value="SVC22067.1"/>
    <property type="molecule type" value="Genomic_DNA"/>
</dbReference>
<dbReference type="SUPFAM" id="SSF159283">
    <property type="entry name" value="Guanosine diphospho-D-mannose pyrophosphorylase/mannose-6-phosphate isomerase linker domain"/>
    <property type="match status" value="1"/>
</dbReference>
<sequence length="108" mass="11979">NNLPNISIDYAVMEKTDNCYCIKGDFIWSDVGSWKTLFELLEKDNDNNVIEGKSLSHNAKNNLIISPDKLTAVVGLDNVAVINIDGATLVLNIDSSDELKELVKKIKK</sequence>
<dbReference type="AlphaFoldDB" id="A0A382KGI4"/>
<feature type="non-terminal residue" evidence="2">
    <location>
        <position position="1"/>
    </location>
</feature>
<dbReference type="SUPFAM" id="SSF53448">
    <property type="entry name" value="Nucleotide-diphospho-sugar transferases"/>
    <property type="match status" value="1"/>
</dbReference>
<protein>
    <recommendedName>
        <fullName evidence="1">MannoseP isomerase/GMP-like beta-helix domain-containing protein</fullName>
    </recommendedName>
</protein>
<dbReference type="InterPro" id="IPR029044">
    <property type="entry name" value="Nucleotide-diphossugar_trans"/>
</dbReference>
<accession>A0A382KGI4</accession>
<feature type="domain" description="MannoseP isomerase/GMP-like beta-helix" evidence="1">
    <location>
        <begin position="58"/>
        <end position="105"/>
    </location>
</feature>
<dbReference type="PANTHER" id="PTHR46390:SF1">
    <property type="entry name" value="MANNOSE-1-PHOSPHATE GUANYLYLTRANSFERASE"/>
    <property type="match status" value="1"/>
</dbReference>
<evidence type="ECO:0000259" key="1">
    <source>
        <dbReference type="Pfam" id="PF22640"/>
    </source>
</evidence>
<dbReference type="InterPro" id="IPR054566">
    <property type="entry name" value="ManC/GMP-like_b-helix"/>
</dbReference>
<name>A0A382KGI4_9ZZZZ</name>
<organism evidence="2">
    <name type="scientific">marine metagenome</name>
    <dbReference type="NCBI Taxonomy" id="408172"/>
    <lineage>
        <taxon>unclassified sequences</taxon>
        <taxon>metagenomes</taxon>
        <taxon>ecological metagenomes</taxon>
    </lineage>
</organism>
<evidence type="ECO:0000313" key="2">
    <source>
        <dbReference type="EMBL" id="SVC22067.1"/>
    </source>
</evidence>
<dbReference type="InterPro" id="IPR051161">
    <property type="entry name" value="Mannose-6P_isomerase_type2"/>
</dbReference>
<dbReference type="Pfam" id="PF22640">
    <property type="entry name" value="ManC_GMP_beta-helix"/>
    <property type="match status" value="1"/>
</dbReference>
<reference evidence="2" key="1">
    <citation type="submission" date="2018-05" db="EMBL/GenBank/DDBJ databases">
        <authorList>
            <person name="Lanie J.A."/>
            <person name="Ng W.-L."/>
            <person name="Kazmierczak K.M."/>
            <person name="Andrzejewski T.M."/>
            <person name="Davidsen T.M."/>
            <person name="Wayne K.J."/>
            <person name="Tettelin H."/>
            <person name="Glass J.I."/>
            <person name="Rusch D."/>
            <person name="Podicherti R."/>
            <person name="Tsui H.-C.T."/>
            <person name="Winkler M.E."/>
        </authorList>
    </citation>
    <scope>NUCLEOTIDE SEQUENCE</scope>
</reference>
<dbReference type="GO" id="GO:0009298">
    <property type="term" value="P:GDP-mannose biosynthetic process"/>
    <property type="evidence" value="ECO:0007669"/>
    <property type="project" value="TreeGrafter"/>
</dbReference>
<dbReference type="PANTHER" id="PTHR46390">
    <property type="entry name" value="MANNOSE-1-PHOSPHATE GUANYLYLTRANSFERASE"/>
    <property type="match status" value="1"/>
</dbReference>
<gene>
    <name evidence="2" type="ORF">METZ01_LOCUS274921</name>
</gene>
<proteinExistence type="predicted"/>
<dbReference type="GO" id="GO:0004475">
    <property type="term" value="F:mannose-1-phosphate guanylyltransferase (GTP) activity"/>
    <property type="evidence" value="ECO:0007669"/>
    <property type="project" value="TreeGrafter"/>
</dbReference>